<evidence type="ECO:0000256" key="5">
    <source>
        <dbReference type="ARBA" id="ARBA00022692"/>
    </source>
</evidence>
<feature type="transmembrane region" description="Helical" evidence="11">
    <location>
        <begin position="88"/>
        <end position="109"/>
    </location>
</feature>
<protein>
    <submittedName>
        <fullName evidence="12">Cytochrome o ubiquinol oxidase subunit IV</fullName>
    </submittedName>
</protein>
<evidence type="ECO:0000256" key="3">
    <source>
        <dbReference type="ARBA" id="ARBA00022448"/>
    </source>
</evidence>
<dbReference type="RefSeq" id="WP_208846373.1">
    <property type="nucleotide sequence ID" value="NZ_JAGGDJ010000002.1"/>
</dbReference>
<keyword evidence="13" id="KW-1185">Reference proteome</keyword>
<keyword evidence="5 11" id="KW-0812">Transmembrane</keyword>
<sequence>MSQHPAGAAEHGHGHHDEHENHGSLKAYVIGFIISIVLTVIPLLVVFETSMNKTGVIITIITMAVIQLIVQLFFFMHIREGEGPKYNVMALVLGLFIVLVIVGGSVWIMSFNSVVQ</sequence>
<accession>A0ABS3W4U5</accession>
<feature type="region of interest" description="Disordered" evidence="10">
    <location>
        <begin position="1"/>
        <end position="20"/>
    </location>
</feature>
<dbReference type="PANTHER" id="PTHR36835:SF1">
    <property type="entry name" value="CYTOCHROME BO(3) UBIQUINOL OXIDASE SUBUNIT 4"/>
    <property type="match status" value="1"/>
</dbReference>
<proteinExistence type="inferred from homology"/>
<keyword evidence="4" id="KW-1003">Cell membrane</keyword>
<reference evidence="12 13" key="1">
    <citation type="submission" date="2021-03" db="EMBL/GenBank/DDBJ databases">
        <title>Paenibacillus artemisicola MWE-103 whole genome sequence.</title>
        <authorList>
            <person name="Ham Y.J."/>
        </authorList>
    </citation>
    <scope>NUCLEOTIDE SEQUENCE [LARGE SCALE GENOMIC DNA]</scope>
    <source>
        <strain evidence="12 13">MWE-103</strain>
    </source>
</reference>
<evidence type="ECO:0000256" key="6">
    <source>
        <dbReference type="ARBA" id="ARBA00022982"/>
    </source>
</evidence>
<dbReference type="PANTHER" id="PTHR36835">
    <property type="entry name" value="CYTOCHROME BO(3) UBIQUINOL OXIDASE SUBUNIT 4"/>
    <property type="match status" value="1"/>
</dbReference>
<organism evidence="12 13">
    <name type="scientific">Paenibacillus artemisiicola</name>
    <dbReference type="NCBI Taxonomy" id="1172618"/>
    <lineage>
        <taxon>Bacteria</taxon>
        <taxon>Bacillati</taxon>
        <taxon>Bacillota</taxon>
        <taxon>Bacilli</taxon>
        <taxon>Bacillales</taxon>
        <taxon>Paenibacillaceae</taxon>
        <taxon>Paenibacillus</taxon>
    </lineage>
</organism>
<comment type="similarity">
    <text evidence="2">Belongs to the cytochrome c oxidase bacterial subunit 4 family.</text>
</comment>
<dbReference type="InterPro" id="IPR005171">
    <property type="entry name" value="Cyt_c_oxidase_su4_prok"/>
</dbReference>
<dbReference type="Pfam" id="PF03626">
    <property type="entry name" value="COX4_pro"/>
    <property type="match status" value="1"/>
</dbReference>
<evidence type="ECO:0000256" key="11">
    <source>
        <dbReference type="SAM" id="Phobius"/>
    </source>
</evidence>
<evidence type="ECO:0000256" key="10">
    <source>
        <dbReference type="SAM" id="MobiDB-lite"/>
    </source>
</evidence>
<evidence type="ECO:0000313" key="13">
    <source>
        <dbReference type="Proteomes" id="UP000670947"/>
    </source>
</evidence>
<keyword evidence="9 11" id="KW-0472">Membrane</keyword>
<dbReference type="Proteomes" id="UP000670947">
    <property type="component" value="Unassembled WGS sequence"/>
</dbReference>
<evidence type="ECO:0000256" key="1">
    <source>
        <dbReference type="ARBA" id="ARBA00004651"/>
    </source>
</evidence>
<evidence type="ECO:0000256" key="7">
    <source>
        <dbReference type="ARBA" id="ARBA00022989"/>
    </source>
</evidence>
<dbReference type="InterPro" id="IPR014210">
    <property type="entry name" value="Cyt_o_ubiqinol_oxidase_su4"/>
</dbReference>
<comment type="caution">
    <text evidence="12">The sequence shown here is derived from an EMBL/GenBank/DDBJ whole genome shotgun (WGS) entry which is preliminary data.</text>
</comment>
<dbReference type="InterPro" id="IPR050968">
    <property type="entry name" value="Cytochrome_c_oxidase_bac_sub4"/>
</dbReference>
<feature type="transmembrane region" description="Helical" evidence="11">
    <location>
        <begin position="54"/>
        <end position="76"/>
    </location>
</feature>
<evidence type="ECO:0000256" key="9">
    <source>
        <dbReference type="ARBA" id="ARBA00023136"/>
    </source>
</evidence>
<keyword evidence="6" id="KW-0249">Electron transport</keyword>
<dbReference type="EMBL" id="JAGGDJ010000002">
    <property type="protein sequence ID" value="MBO7743334.1"/>
    <property type="molecule type" value="Genomic_DNA"/>
</dbReference>
<keyword evidence="3" id="KW-0813">Transport</keyword>
<evidence type="ECO:0000256" key="2">
    <source>
        <dbReference type="ARBA" id="ARBA00008079"/>
    </source>
</evidence>
<name>A0ABS3W4U5_9BACL</name>
<dbReference type="NCBIfam" id="TIGR02847">
    <property type="entry name" value="CyoD"/>
    <property type="match status" value="1"/>
</dbReference>
<evidence type="ECO:0000256" key="4">
    <source>
        <dbReference type="ARBA" id="ARBA00022475"/>
    </source>
</evidence>
<comment type="subcellular location">
    <subcellularLocation>
        <location evidence="1">Cell membrane</location>
        <topology evidence="1">Multi-pass membrane protein</topology>
    </subcellularLocation>
</comment>
<evidence type="ECO:0000313" key="12">
    <source>
        <dbReference type="EMBL" id="MBO7743334.1"/>
    </source>
</evidence>
<keyword evidence="7 11" id="KW-1133">Transmembrane helix</keyword>
<feature type="transmembrane region" description="Helical" evidence="11">
    <location>
        <begin position="27"/>
        <end position="47"/>
    </location>
</feature>
<gene>
    <name evidence="12" type="primary">cyoD</name>
    <name evidence="12" type="ORF">I8J29_03955</name>
</gene>
<feature type="compositionally biased region" description="Basic and acidic residues" evidence="10">
    <location>
        <begin position="10"/>
        <end position="20"/>
    </location>
</feature>
<evidence type="ECO:0000256" key="8">
    <source>
        <dbReference type="ARBA" id="ARBA00023002"/>
    </source>
</evidence>
<keyword evidence="8" id="KW-0560">Oxidoreductase</keyword>